<dbReference type="NCBIfam" id="NF033558">
    <property type="entry name" value="transpos_IS1"/>
    <property type="match status" value="1"/>
</dbReference>
<dbReference type="PATRIC" id="fig|273063.9.peg.755"/>
<organism evidence="1 2">
    <name type="scientific">Sulfurisphaera tokodaii (strain DSM 16993 / JCM 10545 / NBRC 100140 / 7)</name>
    <name type="common">Sulfolobus tokodaii</name>
    <dbReference type="NCBI Taxonomy" id="273063"/>
    <lineage>
        <taxon>Archaea</taxon>
        <taxon>Thermoproteota</taxon>
        <taxon>Thermoprotei</taxon>
        <taxon>Sulfolobales</taxon>
        <taxon>Sulfolobaceae</taxon>
        <taxon>Sulfurisphaera</taxon>
    </lineage>
</organism>
<evidence type="ECO:0000313" key="2">
    <source>
        <dbReference type="Proteomes" id="UP000001015"/>
    </source>
</evidence>
<sequence>MSSLGDSVVIKLFIFVLRVLLMGRKPVFRQDLACPSCGSHHVVKCGKPLGRQRFLCRDCGKYFLADAIYHHHSKEVREKALRMYTNGMSMRAISRVLNVPLGTVFTWIKRYGKRKYEKLVDLWNKAKELVKGKVVTKVVDEMWTYLYRNTRAFYKWVFTCYVYTRLGLYIIYSVGDRDENTFREVKDYVPDDGRWVSDDYNVYFWLKNHTVVSLVNPNEGLHSSLRDRLVRFKRATKAVNRSINMVKYSIALVLWERRLIPEFVA</sequence>
<dbReference type="KEGG" id="sto:STK_06710"/>
<dbReference type="InterPro" id="IPR036388">
    <property type="entry name" value="WH-like_DNA-bd_sf"/>
</dbReference>
<protein>
    <submittedName>
        <fullName evidence="1">Transposase</fullName>
    </submittedName>
</protein>
<dbReference type="PANTHER" id="PTHR33293:SF1">
    <property type="entry name" value="INSERTION ELEMENT IS1 1 PROTEIN INSB-RELATED"/>
    <property type="match status" value="1"/>
</dbReference>
<dbReference type="EMBL" id="BA000023">
    <property type="protein sequence ID" value="BAB65671.1"/>
    <property type="molecule type" value="Genomic_DNA"/>
</dbReference>
<keyword evidence="2" id="KW-1185">Reference proteome</keyword>
<dbReference type="SUPFAM" id="SSF46689">
    <property type="entry name" value="Homeodomain-like"/>
    <property type="match status" value="1"/>
</dbReference>
<dbReference type="Gene3D" id="1.10.10.10">
    <property type="entry name" value="Winged helix-like DNA-binding domain superfamily/Winged helix DNA-binding domain"/>
    <property type="match status" value="1"/>
</dbReference>
<name>Q974I7_SULTO</name>
<dbReference type="AlphaFoldDB" id="Q974I7"/>
<dbReference type="Pfam" id="PF13384">
    <property type="entry name" value="HTH_23"/>
    <property type="match status" value="1"/>
</dbReference>
<dbReference type="InterPro" id="IPR051354">
    <property type="entry name" value="Transposase_27_IS1"/>
</dbReference>
<dbReference type="PANTHER" id="PTHR33293">
    <property type="entry name" value="INSERTION ELEMENT IS1 1 PROTEIN INSB-RELATED"/>
    <property type="match status" value="1"/>
</dbReference>
<evidence type="ECO:0000313" key="1">
    <source>
        <dbReference type="EMBL" id="BAB65671.1"/>
    </source>
</evidence>
<accession>Q974I7</accession>
<dbReference type="Proteomes" id="UP000001015">
    <property type="component" value="Chromosome"/>
</dbReference>
<proteinExistence type="predicted"/>
<reference evidence="2" key="1">
    <citation type="journal article" date="2001" name="DNA Res.">
        <title>Complete genome sequence of an aerobic thermoacidophilic Crenarchaeon, Sulfolobus tokodaii strain7.</title>
        <authorList>
            <person name="Kawarabayasi Y."/>
            <person name="Hino Y."/>
            <person name="Horikawa H."/>
            <person name="Jin-no K."/>
            <person name="Takahashi M."/>
            <person name="Sekine M."/>
            <person name="Baba S."/>
            <person name="Ankai A."/>
            <person name="Kosugi H."/>
            <person name="Hosoyama A."/>
            <person name="Fukui S."/>
            <person name="Nagai Y."/>
            <person name="Nishijima K."/>
            <person name="Otsuka R."/>
            <person name="Nakazawa H."/>
            <person name="Takamiya M."/>
            <person name="Kato Y."/>
            <person name="Yoshizawa T."/>
            <person name="Tanaka T."/>
            <person name="Kudoh Y."/>
            <person name="Yamazaki J."/>
            <person name="Kushida N."/>
            <person name="Oguchi A."/>
            <person name="Aoki K."/>
            <person name="Masuda S."/>
            <person name="Yanagii M."/>
            <person name="Nishimura M."/>
            <person name="Yamagishi A."/>
            <person name="Oshima T."/>
            <person name="Kikuchi H."/>
        </authorList>
    </citation>
    <scope>NUCLEOTIDE SEQUENCE [LARGE SCALE GENOMIC DNA]</scope>
    <source>
        <strain evidence="2">DSM 16993 / JCM 10545 / NBRC 100140 / 7</strain>
    </source>
</reference>
<dbReference type="eggNOG" id="arCOG02133">
    <property type="taxonomic scope" value="Archaea"/>
</dbReference>
<dbReference type="InterPro" id="IPR009057">
    <property type="entry name" value="Homeodomain-like_sf"/>
</dbReference>
<gene>
    <name evidence="1" type="primary">ST0671</name>
    <name evidence="1" type="ordered locus">STK_06710</name>
</gene>